<feature type="transmembrane region" description="Helical" evidence="1">
    <location>
        <begin position="82"/>
        <end position="110"/>
    </location>
</feature>
<protein>
    <submittedName>
        <fullName evidence="3">Tripartite tricarboxylate transporter TctB family protein</fullName>
    </submittedName>
</protein>
<reference evidence="3 4" key="1">
    <citation type="submission" date="2017-06" db="EMBL/GenBank/DDBJ databases">
        <authorList>
            <person name="Kim H.J."/>
            <person name="Triplett B.A."/>
        </authorList>
    </citation>
    <scope>NUCLEOTIDE SEQUENCE [LARGE SCALE GENOMIC DNA]</scope>
    <source>
        <strain evidence="3 4">SCA</strain>
    </source>
</reference>
<dbReference type="AlphaFoldDB" id="A0A239GQC1"/>
<proteinExistence type="predicted"/>
<feature type="transmembrane region" description="Helical" evidence="1">
    <location>
        <begin position="12"/>
        <end position="32"/>
    </location>
</feature>
<keyword evidence="1" id="KW-0812">Transmembrane</keyword>
<feature type="domain" description="DUF1468" evidence="2">
    <location>
        <begin position="10"/>
        <end position="150"/>
    </location>
</feature>
<evidence type="ECO:0000313" key="3">
    <source>
        <dbReference type="EMBL" id="SNS70703.1"/>
    </source>
</evidence>
<dbReference type="OrthoDB" id="2082555at2"/>
<accession>A0A239GQC1</accession>
<dbReference type="Proteomes" id="UP000198304">
    <property type="component" value="Unassembled WGS sequence"/>
</dbReference>
<dbReference type="Pfam" id="PF07331">
    <property type="entry name" value="TctB"/>
    <property type="match status" value="1"/>
</dbReference>
<sequence length="155" mass="16940">MSEKQKDILSSMIFLIIGVAVFAYSATIQTVIKADVGPAFAPKIVTMGIIILAVVKLGLSIKKNTPEYTKKSTKNENTLNGLLTIVALGLYVALFNVLGFIISSALYLFFQMYLLMSAEKRNYIIMGIISITVPVCIYFLFVKAFSLMLPAGLLG</sequence>
<organism evidence="3 4">
    <name type="scientific">Anaerovirgula multivorans</name>
    <dbReference type="NCBI Taxonomy" id="312168"/>
    <lineage>
        <taxon>Bacteria</taxon>
        <taxon>Bacillati</taxon>
        <taxon>Bacillota</taxon>
        <taxon>Clostridia</taxon>
        <taxon>Peptostreptococcales</taxon>
        <taxon>Natronincolaceae</taxon>
        <taxon>Anaerovirgula</taxon>
    </lineage>
</organism>
<dbReference type="RefSeq" id="WP_089283911.1">
    <property type="nucleotide sequence ID" value="NZ_FZOJ01000018.1"/>
</dbReference>
<evidence type="ECO:0000256" key="1">
    <source>
        <dbReference type="SAM" id="Phobius"/>
    </source>
</evidence>
<keyword evidence="4" id="KW-1185">Reference proteome</keyword>
<evidence type="ECO:0000259" key="2">
    <source>
        <dbReference type="Pfam" id="PF07331"/>
    </source>
</evidence>
<evidence type="ECO:0000313" key="4">
    <source>
        <dbReference type="Proteomes" id="UP000198304"/>
    </source>
</evidence>
<dbReference type="InterPro" id="IPR009936">
    <property type="entry name" value="DUF1468"/>
</dbReference>
<name>A0A239GQC1_9FIRM</name>
<dbReference type="EMBL" id="FZOJ01000018">
    <property type="protein sequence ID" value="SNS70703.1"/>
    <property type="molecule type" value="Genomic_DNA"/>
</dbReference>
<keyword evidence="1" id="KW-0472">Membrane</keyword>
<feature type="transmembrane region" description="Helical" evidence="1">
    <location>
        <begin position="122"/>
        <end position="141"/>
    </location>
</feature>
<feature type="transmembrane region" description="Helical" evidence="1">
    <location>
        <begin position="44"/>
        <end position="61"/>
    </location>
</feature>
<keyword evidence="1" id="KW-1133">Transmembrane helix</keyword>
<gene>
    <name evidence="3" type="ORF">SAMN05446037_10185</name>
</gene>